<feature type="region of interest" description="Disordered" evidence="1">
    <location>
        <begin position="1"/>
        <end position="68"/>
    </location>
</feature>
<feature type="compositionally biased region" description="Low complexity" evidence="1">
    <location>
        <begin position="244"/>
        <end position="253"/>
    </location>
</feature>
<dbReference type="RefSeq" id="XP_067472711.1">
    <property type="nucleotide sequence ID" value="XM_067628917.1"/>
</dbReference>
<dbReference type="EMBL" id="KV878741">
    <property type="protein sequence ID" value="OJJ65460.1"/>
    <property type="molecule type" value="Genomic_DNA"/>
</dbReference>
<dbReference type="Proteomes" id="UP000184499">
    <property type="component" value="Unassembled WGS sequence"/>
</dbReference>
<feature type="compositionally biased region" description="Polar residues" evidence="1">
    <location>
        <begin position="1"/>
        <end position="10"/>
    </location>
</feature>
<dbReference type="STRING" id="767769.A0A1L9U186"/>
<dbReference type="OMA" id="MIPETIC"/>
<keyword evidence="3" id="KW-1185">Reference proteome</keyword>
<feature type="compositionally biased region" description="Polar residues" evidence="1">
    <location>
        <begin position="186"/>
        <end position="200"/>
    </location>
</feature>
<evidence type="ECO:0000313" key="3">
    <source>
        <dbReference type="Proteomes" id="UP000184499"/>
    </source>
</evidence>
<organism evidence="2 3">
    <name type="scientific">Aspergillus brasiliensis (strain CBS 101740 / IMI 381727 / IBT 21946)</name>
    <dbReference type="NCBI Taxonomy" id="767769"/>
    <lineage>
        <taxon>Eukaryota</taxon>
        <taxon>Fungi</taxon>
        <taxon>Dikarya</taxon>
        <taxon>Ascomycota</taxon>
        <taxon>Pezizomycotina</taxon>
        <taxon>Eurotiomycetes</taxon>
        <taxon>Eurotiomycetidae</taxon>
        <taxon>Eurotiales</taxon>
        <taxon>Aspergillaceae</taxon>
        <taxon>Aspergillus</taxon>
        <taxon>Aspergillus subgen. Circumdati</taxon>
    </lineage>
</organism>
<name>A0A1L9U186_ASPBC</name>
<gene>
    <name evidence="2" type="ORF">ASPBRDRAFT_675413</name>
</gene>
<reference evidence="3" key="1">
    <citation type="journal article" date="2017" name="Genome Biol.">
        <title>Comparative genomics reveals high biological diversity and specific adaptations in the industrially and medically important fungal genus Aspergillus.</title>
        <authorList>
            <person name="de Vries R.P."/>
            <person name="Riley R."/>
            <person name="Wiebenga A."/>
            <person name="Aguilar-Osorio G."/>
            <person name="Amillis S."/>
            <person name="Uchima C.A."/>
            <person name="Anderluh G."/>
            <person name="Asadollahi M."/>
            <person name="Askin M."/>
            <person name="Barry K."/>
            <person name="Battaglia E."/>
            <person name="Bayram O."/>
            <person name="Benocci T."/>
            <person name="Braus-Stromeyer S.A."/>
            <person name="Caldana C."/>
            <person name="Canovas D."/>
            <person name="Cerqueira G.C."/>
            <person name="Chen F."/>
            <person name="Chen W."/>
            <person name="Choi C."/>
            <person name="Clum A."/>
            <person name="Dos Santos R.A."/>
            <person name="Damasio A.R."/>
            <person name="Diallinas G."/>
            <person name="Emri T."/>
            <person name="Fekete E."/>
            <person name="Flipphi M."/>
            <person name="Freyberg S."/>
            <person name="Gallo A."/>
            <person name="Gournas C."/>
            <person name="Habgood R."/>
            <person name="Hainaut M."/>
            <person name="Harispe M.L."/>
            <person name="Henrissat B."/>
            <person name="Hilden K.S."/>
            <person name="Hope R."/>
            <person name="Hossain A."/>
            <person name="Karabika E."/>
            <person name="Karaffa L."/>
            <person name="Karanyi Z."/>
            <person name="Krasevec N."/>
            <person name="Kuo A."/>
            <person name="Kusch H."/>
            <person name="LaButti K."/>
            <person name="Lagendijk E.L."/>
            <person name="Lapidus A."/>
            <person name="Levasseur A."/>
            <person name="Lindquist E."/>
            <person name="Lipzen A."/>
            <person name="Logrieco A.F."/>
            <person name="MacCabe A."/>
            <person name="Maekelae M.R."/>
            <person name="Malavazi I."/>
            <person name="Melin P."/>
            <person name="Meyer V."/>
            <person name="Mielnichuk N."/>
            <person name="Miskei M."/>
            <person name="Molnar A.P."/>
            <person name="Mule G."/>
            <person name="Ngan C.Y."/>
            <person name="Orejas M."/>
            <person name="Orosz E."/>
            <person name="Ouedraogo J.P."/>
            <person name="Overkamp K.M."/>
            <person name="Park H.-S."/>
            <person name="Perrone G."/>
            <person name="Piumi F."/>
            <person name="Punt P.J."/>
            <person name="Ram A.F."/>
            <person name="Ramon A."/>
            <person name="Rauscher S."/>
            <person name="Record E."/>
            <person name="Riano-Pachon D.M."/>
            <person name="Robert V."/>
            <person name="Roehrig J."/>
            <person name="Ruller R."/>
            <person name="Salamov A."/>
            <person name="Salih N.S."/>
            <person name="Samson R.A."/>
            <person name="Sandor E."/>
            <person name="Sanguinetti M."/>
            <person name="Schuetze T."/>
            <person name="Sepcic K."/>
            <person name="Shelest E."/>
            <person name="Sherlock G."/>
            <person name="Sophianopoulou V."/>
            <person name="Squina F.M."/>
            <person name="Sun H."/>
            <person name="Susca A."/>
            <person name="Todd R.B."/>
            <person name="Tsang A."/>
            <person name="Unkles S.E."/>
            <person name="van de Wiele N."/>
            <person name="van Rossen-Uffink D."/>
            <person name="Oliveira J.V."/>
            <person name="Vesth T.C."/>
            <person name="Visser J."/>
            <person name="Yu J.-H."/>
            <person name="Zhou M."/>
            <person name="Andersen M.R."/>
            <person name="Archer D.B."/>
            <person name="Baker S.E."/>
            <person name="Benoit I."/>
            <person name="Brakhage A.A."/>
            <person name="Braus G.H."/>
            <person name="Fischer R."/>
            <person name="Frisvad J.C."/>
            <person name="Goldman G.H."/>
            <person name="Houbraken J."/>
            <person name="Oakley B."/>
            <person name="Pocsi I."/>
            <person name="Scazzocchio C."/>
            <person name="Seiboth B."/>
            <person name="vanKuyk P.A."/>
            <person name="Wortman J."/>
            <person name="Dyer P.S."/>
            <person name="Grigoriev I.V."/>
        </authorList>
    </citation>
    <scope>NUCLEOTIDE SEQUENCE [LARGE SCALE GENOMIC DNA]</scope>
    <source>
        <strain evidence="3">CBS 101740 / IMI 381727 / IBT 21946</strain>
    </source>
</reference>
<dbReference type="VEuPathDB" id="FungiDB:ASPBRDRAFT_675413"/>
<dbReference type="AlphaFoldDB" id="A0A1L9U186"/>
<feature type="region of interest" description="Disordered" evidence="1">
    <location>
        <begin position="80"/>
        <end position="112"/>
    </location>
</feature>
<dbReference type="OrthoDB" id="2143914at2759"/>
<protein>
    <submittedName>
        <fullName evidence="2">Uncharacterized protein</fullName>
    </submittedName>
</protein>
<accession>A0A1L9U186</accession>
<feature type="region of interest" description="Disordered" evidence="1">
    <location>
        <begin position="161"/>
        <end position="274"/>
    </location>
</feature>
<feature type="compositionally biased region" description="Polar residues" evidence="1">
    <location>
        <begin position="103"/>
        <end position="112"/>
    </location>
</feature>
<proteinExistence type="predicted"/>
<dbReference type="GeneID" id="93581405"/>
<sequence>MLPTFHTNNFKPWDPHHTKSFPPRKSLTSRTLRAPIPTTKLNKPPHKPRNDSLPSTLPSPKHRLPARPPAGICVHISTDTQPFTLNSQPPPRELPFREDTAGEGQSSPSISSDATLEEFFRLPGLQNNIPIDPVILADNTPWEEASGLHQPIQQCDGLMIPETICPSPEPPTLCDAPNHLRGSSEGPGSQSGNTRTSDYPRTQGHRQLYSSNHNSEADASRSNGSSENLHGEQSKDTAIGIGRTSSQTHSSSSLIANKGRFPHRPSFSFPVSTT</sequence>
<evidence type="ECO:0000313" key="2">
    <source>
        <dbReference type="EMBL" id="OJJ65460.1"/>
    </source>
</evidence>
<evidence type="ECO:0000256" key="1">
    <source>
        <dbReference type="SAM" id="MobiDB-lite"/>
    </source>
</evidence>